<protein>
    <submittedName>
        <fullName evidence="1">Uncharacterized protein</fullName>
    </submittedName>
</protein>
<organism evidence="1 2">
    <name type="scientific">Smallanthus sonchifolius</name>
    <dbReference type="NCBI Taxonomy" id="185202"/>
    <lineage>
        <taxon>Eukaryota</taxon>
        <taxon>Viridiplantae</taxon>
        <taxon>Streptophyta</taxon>
        <taxon>Embryophyta</taxon>
        <taxon>Tracheophyta</taxon>
        <taxon>Spermatophyta</taxon>
        <taxon>Magnoliopsida</taxon>
        <taxon>eudicotyledons</taxon>
        <taxon>Gunneridae</taxon>
        <taxon>Pentapetalae</taxon>
        <taxon>asterids</taxon>
        <taxon>campanulids</taxon>
        <taxon>Asterales</taxon>
        <taxon>Asteraceae</taxon>
        <taxon>Asteroideae</taxon>
        <taxon>Heliantheae alliance</taxon>
        <taxon>Millerieae</taxon>
        <taxon>Smallanthus</taxon>
    </lineage>
</organism>
<dbReference type="EMBL" id="CM042018">
    <property type="protein sequence ID" value="KAI3826946.1"/>
    <property type="molecule type" value="Genomic_DNA"/>
</dbReference>
<name>A0ACB9K3Z6_9ASTR</name>
<gene>
    <name evidence="1" type="ORF">L1987_01006</name>
</gene>
<reference evidence="2" key="1">
    <citation type="journal article" date="2022" name="Mol. Ecol. Resour.">
        <title>The genomes of chicory, endive, great burdock and yacon provide insights into Asteraceae palaeo-polyploidization history and plant inulin production.</title>
        <authorList>
            <person name="Fan W."/>
            <person name="Wang S."/>
            <person name="Wang H."/>
            <person name="Wang A."/>
            <person name="Jiang F."/>
            <person name="Liu H."/>
            <person name="Zhao H."/>
            <person name="Xu D."/>
            <person name="Zhang Y."/>
        </authorList>
    </citation>
    <scope>NUCLEOTIDE SEQUENCE [LARGE SCALE GENOMIC DNA]</scope>
    <source>
        <strain evidence="2">cv. Yunnan</strain>
    </source>
</reference>
<sequence length="122" mass="13610">MLAVVTKFGFRTTLKFTGVLVCWTLIRLLNSPKQMKKSLMVGYVLKRDTATCGCDHTFCKTCWKSYVCTAIGDDRGYLNLRCPEPSCDAAVGSDMINVLSMENEKKRFLLEMYGGRSSSSGL</sequence>
<dbReference type="Proteomes" id="UP001056120">
    <property type="component" value="Linkage Group LG01"/>
</dbReference>
<accession>A0ACB9K3Z6</accession>
<reference evidence="1 2" key="2">
    <citation type="journal article" date="2022" name="Mol. Ecol. Resour.">
        <title>The genomes of chicory, endive, great burdock and yacon provide insights into Asteraceae paleo-polyploidization history and plant inulin production.</title>
        <authorList>
            <person name="Fan W."/>
            <person name="Wang S."/>
            <person name="Wang H."/>
            <person name="Wang A."/>
            <person name="Jiang F."/>
            <person name="Liu H."/>
            <person name="Zhao H."/>
            <person name="Xu D."/>
            <person name="Zhang Y."/>
        </authorList>
    </citation>
    <scope>NUCLEOTIDE SEQUENCE [LARGE SCALE GENOMIC DNA]</scope>
    <source>
        <strain evidence="2">cv. Yunnan</strain>
        <tissue evidence="1">Leaves</tissue>
    </source>
</reference>
<proteinExistence type="predicted"/>
<evidence type="ECO:0000313" key="2">
    <source>
        <dbReference type="Proteomes" id="UP001056120"/>
    </source>
</evidence>
<comment type="caution">
    <text evidence="1">The sequence shown here is derived from an EMBL/GenBank/DDBJ whole genome shotgun (WGS) entry which is preliminary data.</text>
</comment>
<keyword evidence="2" id="KW-1185">Reference proteome</keyword>
<evidence type="ECO:0000313" key="1">
    <source>
        <dbReference type="EMBL" id="KAI3826946.1"/>
    </source>
</evidence>